<keyword evidence="3" id="KW-1185">Reference proteome</keyword>
<sequence length="102" mass="11141">MEPRVTTPSTPASIQFSRERGNKFPLGTMSRCTESTVTLINGKEEVGDDGGLFGIGVGVTDQRQGGESVTTIKTLHRVESEIRFERSNLSSSRDYKVALFTS</sequence>
<feature type="region of interest" description="Disordered" evidence="1">
    <location>
        <begin position="1"/>
        <end position="28"/>
    </location>
</feature>
<reference evidence="2" key="1">
    <citation type="submission" date="2019-04" db="EMBL/GenBank/DDBJ databases">
        <authorList>
            <person name="Alioto T."/>
            <person name="Alioto T."/>
        </authorList>
    </citation>
    <scope>NUCLEOTIDE SEQUENCE [LARGE SCALE GENOMIC DNA]</scope>
</reference>
<proteinExistence type="predicted"/>
<accession>A0A5E4BX63</accession>
<evidence type="ECO:0000256" key="1">
    <source>
        <dbReference type="SAM" id="MobiDB-lite"/>
    </source>
</evidence>
<organism evidence="2 3">
    <name type="scientific">Marmota monax</name>
    <name type="common">Woodchuck</name>
    <dbReference type="NCBI Taxonomy" id="9995"/>
    <lineage>
        <taxon>Eukaryota</taxon>
        <taxon>Metazoa</taxon>
        <taxon>Chordata</taxon>
        <taxon>Craniata</taxon>
        <taxon>Vertebrata</taxon>
        <taxon>Euteleostomi</taxon>
        <taxon>Mammalia</taxon>
        <taxon>Eutheria</taxon>
        <taxon>Euarchontoglires</taxon>
        <taxon>Glires</taxon>
        <taxon>Rodentia</taxon>
        <taxon>Sciuromorpha</taxon>
        <taxon>Sciuridae</taxon>
        <taxon>Xerinae</taxon>
        <taxon>Marmotini</taxon>
        <taxon>Marmota</taxon>
    </lineage>
</organism>
<protein>
    <submittedName>
        <fullName evidence="2">Uncharacterized protein</fullName>
    </submittedName>
</protein>
<dbReference type="Proteomes" id="UP000335636">
    <property type="component" value="Unassembled WGS sequence"/>
</dbReference>
<evidence type="ECO:0000313" key="2">
    <source>
        <dbReference type="EMBL" id="VTJ73252.1"/>
    </source>
</evidence>
<dbReference type="EMBL" id="CABDUW010000669">
    <property type="protein sequence ID" value="VTJ73252.1"/>
    <property type="molecule type" value="Genomic_DNA"/>
</dbReference>
<gene>
    <name evidence="2" type="ORF">MONAX_5E018694</name>
</gene>
<comment type="caution">
    <text evidence="2">The sequence shown here is derived from an EMBL/GenBank/DDBJ whole genome shotgun (WGS) entry which is preliminary data.</text>
</comment>
<dbReference type="AlphaFoldDB" id="A0A5E4BX63"/>
<evidence type="ECO:0000313" key="3">
    <source>
        <dbReference type="Proteomes" id="UP000335636"/>
    </source>
</evidence>
<name>A0A5E4BX63_MARMO</name>
<feature type="compositionally biased region" description="Polar residues" evidence="1">
    <location>
        <begin position="1"/>
        <end position="16"/>
    </location>
</feature>